<keyword evidence="2" id="KW-1185">Reference proteome</keyword>
<organism evidence="1 2">
    <name type="scientific">Ixodes persulcatus</name>
    <name type="common">Taiga tick</name>
    <dbReference type="NCBI Taxonomy" id="34615"/>
    <lineage>
        <taxon>Eukaryota</taxon>
        <taxon>Metazoa</taxon>
        <taxon>Ecdysozoa</taxon>
        <taxon>Arthropoda</taxon>
        <taxon>Chelicerata</taxon>
        <taxon>Arachnida</taxon>
        <taxon>Acari</taxon>
        <taxon>Parasitiformes</taxon>
        <taxon>Ixodida</taxon>
        <taxon>Ixodoidea</taxon>
        <taxon>Ixodidae</taxon>
        <taxon>Ixodinae</taxon>
        <taxon>Ixodes</taxon>
    </lineage>
</organism>
<reference evidence="1 2" key="1">
    <citation type="journal article" date="2020" name="Cell">
        <title>Large-Scale Comparative Analyses of Tick Genomes Elucidate Their Genetic Diversity and Vector Capacities.</title>
        <authorList>
            <consortium name="Tick Genome and Microbiome Consortium (TIGMIC)"/>
            <person name="Jia N."/>
            <person name="Wang J."/>
            <person name="Shi W."/>
            <person name="Du L."/>
            <person name="Sun Y."/>
            <person name="Zhan W."/>
            <person name="Jiang J.F."/>
            <person name="Wang Q."/>
            <person name="Zhang B."/>
            <person name="Ji P."/>
            <person name="Bell-Sakyi L."/>
            <person name="Cui X.M."/>
            <person name="Yuan T.T."/>
            <person name="Jiang B.G."/>
            <person name="Yang W.F."/>
            <person name="Lam T.T."/>
            <person name="Chang Q.C."/>
            <person name="Ding S.J."/>
            <person name="Wang X.J."/>
            <person name="Zhu J.G."/>
            <person name="Ruan X.D."/>
            <person name="Zhao L."/>
            <person name="Wei J.T."/>
            <person name="Ye R.Z."/>
            <person name="Que T.C."/>
            <person name="Du C.H."/>
            <person name="Zhou Y.H."/>
            <person name="Cheng J.X."/>
            <person name="Dai P.F."/>
            <person name="Guo W.B."/>
            <person name="Han X.H."/>
            <person name="Huang E.J."/>
            <person name="Li L.F."/>
            <person name="Wei W."/>
            <person name="Gao Y.C."/>
            <person name="Liu J.Z."/>
            <person name="Shao H.Z."/>
            <person name="Wang X."/>
            <person name="Wang C.C."/>
            <person name="Yang T.C."/>
            <person name="Huo Q.B."/>
            <person name="Li W."/>
            <person name="Chen H.Y."/>
            <person name="Chen S.E."/>
            <person name="Zhou L.G."/>
            <person name="Ni X.B."/>
            <person name="Tian J.H."/>
            <person name="Sheng Y."/>
            <person name="Liu T."/>
            <person name="Pan Y.S."/>
            <person name="Xia L.Y."/>
            <person name="Li J."/>
            <person name="Zhao F."/>
            <person name="Cao W.C."/>
        </authorList>
    </citation>
    <scope>NUCLEOTIDE SEQUENCE [LARGE SCALE GENOMIC DNA]</scope>
    <source>
        <strain evidence="1">Iper-2018</strain>
    </source>
</reference>
<accession>A0AC60QSF6</accession>
<feature type="non-terminal residue" evidence="1">
    <location>
        <position position="63"/>
    </location>
</feature>
<dbReference type="Proteomes" id="UP000805193">
    <property type="component" value="Unassembled WGS sequence"/>
</dbReference>
<proteinExistence type="predicted"/>
<evidence type="ECO:0000313" key="2">
    <source>
        <dbReference type="Proteomes" id="UP000805193"/>
    </source>
</evidence>
<evidence type="ECO:0000313" key="1">
    <source>
        <dbReference type="EMBL" id="KAG0441849.1"/>
    </source>
</evidence>
<sequence>MDTTEEMLTVNKREENLLIIHTGLNDILGRRRRGLSTRIKEAVNQLRVITSKMVQSAVRTIPG</sequence>
<protein>
    <submittedName>
        <fullName evidence="1">Uncharacterized protein</fullName>
    </submittedName>
</protein>
<dbReference type="EMBL" id="JABSTQ010004529">
    <property type="protein sequence ID" value="KAG0441849.1"/>
    <property type="molecule type" value="Genomic_DNA"/>
</dbReference>
<comment type="caution">
    <text evidence="1">The sequence shown here is derived from an EMBL/GenBank/DDBJ whole genome shotgun (WGS) entry which is preliminary data.</text>
</comment>
<gene>
    <name evidence="1" type="ORF">HPB47_015829</name>
</gene>
<name>A0AC60QSF6_IXOPE</name>